<evidence type="ECO:0000256" key="4">
    <source>
        <dbReference type="ARBA" id="ARBA00023306"/>
    </source>
</evidence>
<dbReference type="InterPro" id="IPR011989">
    <property type="entry name" value="ARM-like"/>
</dbReference>
<keyword evidence="4" id="KW-0131">Cell cycle</keyword>
<feature type="compositionally biased region" description="Low complexity" evidence="5">
    <location>
        <begin position="887"/>
        <end position="896"/>
    </location>
</feature>
<evidence type="ECO:0000256" key="2">
    <source>
        <dbReference type="ARBA" id="ARBA00022618"/>
    </source>
</evidence>
<dbReference type="GO" id="GO:0007091">
    <property type="term" value="P:metaphase/anaphase transition of mitotic cell cycle"/>
    <property type="evidence" value="ECO:0007669"/>
    <property type="project" value="TreeGrafter"/>
</dbReference>
<reference evidence="6" key="1">
    <citation type="submission" date="2015-08" db="EMBL/GenBank/DDBJ databases">
        <authorList>
            <person name="Babu N.S."/>
            <person name="Beckwith C.J."/>
            <person name="Beseler K.G."/>
            <person name="Brison A."/>
            <person name="Carone J.V."/>
            <person name="Caskin T.P."/>
            <person name="Diamond M."/>
            <person name="Durham M.E."/>
            <person name="Foxe J.M."/>
            <person name="Go M."/>
            <person name="Henderson B.A."/>
            <person name="Jones I.B."/>
            <person name="McGettigan J.A."/>
            <person name="Micheletti S.J."/>
            <person name="Nasrallah M.E."/>
            <person name="Ortiz D."/>
            <person name="Piller C.R."/>
            <person name="Privatt S.R."/>
            <person name="Schneider S.L."/>
            <person name="Sharp S."/>
            <person name="Smith T.C."/>
            <person name="Stanton J.D."/>
            <person name="Ullery H.E."/>
            <person name="Wilson R.J."/>
            <person name="Serrano M.G."/>
            <person name="Buck G."/>
            <person name="Lee V."/>
            <person name="Wang Y."/>
            <person name="Carvalho R."/>
            <person name="Voegtly L."/>
            <person name="Shi R."/>
            <person name="Duckworth R."/>
            <person name="Johnson A."/>
            <person name="Loviza R."/>
            <person name="Walstead R."/>
            <person name="Shah Z."/>
            <person name="Kiflezghi M."/>
            <person name="Wade K."/>
            <person name="Ball S.L."/>
            <person name="Bradley K.W."/>
            <person name="Asai D.J."/>
            <person name="Bowman C.A."/>
            <person name="Russell D.A."/>
            <person name="Pope W.H."/>
            <person name="Jacobs-Sera D."/>
            <person name="Hendrix R.W."/>
            <person name="Hatfull G.F."/>
        </authorList>
    </citation>
    <scope>NUCLEOTIDE SEQUENCE</scope>
</reference>
<dbReference type="GO" id="GO:0060090">
    <property type="term" value="F:molecular adaptor activity"/>
    <property type="evidence" value="ECO:0007669"/>
    <property type="project" value="TreeGrafter"/>
</dbReference>
<proteinExistence type="inferred from homology"/>
<evidence type="ECO:0000256" key="5">
    <source>
        <dbReference type="SAM" id="MobiDB-lite"/>
    </source>
</evidence>
<dbReference type="Gene3D" id="1.25.10.10">
    <property type="entry name" value="Leucine-rich Repeat Variant"/>
    <property type="match status" value="2"/>
</dbReference>
<dbReference type="GO" id="GO:0031145">
    <property type="term" value="P:anaphase-promoting complex-dependent catabolic process"/>
    <property type="evidence" value="ECO:0007669"/>
    <property type="project" value="TreeGrafter"/>
</dbReference>
<dbReference type="GO" id="GO:0005680">
    <property type="term" value="C:anaphase-promoting complex"/>
    <property type="evidence" value="ECO:0007669"/>
    <property type="project" value="InterPro"/>
</dbReference>
<organism evidence="6">
    <name type="scientific">Auxenochlorella protothecoides</name>
    <name type="common">Green microalga</name>
    <name type="synonym">Chlorella protothecoides</name>
    <dbReference type="NCBI Taxonomy" id="3075"/>
    <lineage>
        <taxon>Eukaryota</taxon>
        <taxon>Viridiplantae</taxon>
        <taxon>Chlorophyta</taxon>
        <taxon>core chlorophytes</taxon>
        <taxon>Trebouxiophyceae</taxon>
        <taxon>Chlorellales</taxon>
        <taxon>Chlorellaceae</taxon>
        <taxon>Auxenochlorella</taxon>
    </lineage>
</organism>
<keyword evidence="2" id="KW-0132">Cell division</keyword>
<feature type="compositionally biased region" description="Polar residues" evidence="5">
    <location>
        <begin position="545"/>
        <end position="556"/>
    </location>
</feature>
<evidence type="ECO:0000256" key="3">
    <source>
        <dbReference type="ARBA" id="ARBA00022776"/>
    </source>
</evidence>
<feature type="compositionally biased region" description="Basic and acidic residues" evidence="5">
    <location>
        <begin position="1147"/>
        <end position="1160"/>
    </location>
</feature>
<dbReference type="PANTHER" id="PTHR12827:SF3">
    <property type="entry name" value="ANAPHASE-PROMOTING COMPLEX SUBUNIT 1"/>
    <property type="match status" value="1"/>
</dbReference>
<sequence>MQRMHGRADSSNGRCRDIGSNGPCAQNAPKVGPASVLRCCTESKSFTCLDRGMEAAAARSQMGSGAVEGRLVPAWSEPAPGARIVRSTIPDVSHGYLILDENRAEWRIGGLLSSAYTCPSPLIDATWCIFPYLEPHPRPWLALLCARAQLSLYSLDSEEHRVPLPHGYTTVFPTPLGLLLLGDKEAHPPLLLEHPLDVPRTVLVPGTGHDILWATHECHWIVTSDSQGRAAVWELVGDQEQPAGRGATPCRTPEGFLPCPAALTSAMPNTAAGTPSTHRAPMRLANGHLSPLAFNPGSRDRPPAWQAGDVAGGGADHPSPVQCRLVWEDTPSTPTSPSACFLAHDTDGVAPLLCLHSAHRATLTMLAGLRGPGGATATQRPALTALPLEDAPHALRGGDPSSVPPARRCVLVLEPGTGALRALAGPRHDLARLCLPGRQSGRRSVTAIADPAGCEVTIATDGGTRLRVSFHLRPSCPAVAAALAAVAEAAGHGAGLELQTAWLQALGPRVPGRTADEELAALCRAALAWPAPRPAEGAARRDQGTGLQTPQRTGTLAWSRPRRSPWLDRLDADGRGPAQASLPIAPLQPRDSGTIHPAQDTPPSAQTTALAGALVDALHAVAEDCALCTLRARAAPRLHAAARALAEQSSLPPPVPGSLAAALAAALDGVDGSRAGTPSFPAPVLVQRRSRSVAASVDVLDAYLALGSAASLTGPPGATAPAQGPREVLAAACARAMGTLGARGWTPARLQELRLEVRLPLLQAARICRVMSLHQGWDPAALTLIGRLDAAANHAATAGAKADAGALDDFPGEGRGRVGGACDPAVLPLHARVEARPGAKGSIETTEAGLAASMGNPQTATPPPPRPLLRFGRDRRLEEVTRLLSSDAPADLPADAAGDDTGAEGGPSAAVQAWIRVSATRTAALCVGRGAAGLASRRPSHAEALEVAPLRLAARLLGSNGAVVGLDLSAAPPAPGGGAAAAETAWPEFHAGAAAGLSLVPAAGPAGALGRTWVAYHNPPAPSYSHAGLLLGLGVAGHLGCLAATDLYRYLAQGHEATILAVLLGMAASRRGLRDAAVSKMLLLHLPSRHPSTYPDLEIPASVQGAALIGLGLVHLGSCHRVMSEVVMAELERPMGAVDAAGPQPEGAERPHTQRRSEDREAYSLAAGLALGLIHLSKGTQALGHAELDLDTRLCRLMLGGMREGTVGRRRPGKPQAPGAELGVAPDLFQAQVSAPAAQGRAGGAQRQAGGSVAADIAAAQASPLTVMEGGLLDLGTSCPAATLALGLAHLQTDDAAAAARFAMPESLFELDFVRPQHLLLRVAMRALVMWSGITPAEDWVMQQLPRILQFDTSKMLGVGRAARRRKEDAEAVCQAHISCIAGACLAVGLRHAGSCSAAAAGLLRSRLEGLLRLKAAIPELNPDRQGWALGRVHVEEAVDVLALSLAIVMAGSGHSATLGLLRGLSLRSAPHSPSNALPPGPTRAPSSSLTYGAHTAVGMALGFLFLGQGRLTFGTRPLAVASLLCAVLPPFPLSSQDQRASHQALRHLYAMAAEPRCLNALDVRSGVPVYVPLTLTLAGEEKGTGATALGTPTLQLLDAQLAGKGGAGGHISPPRHALVAPGLLPAGSRVAELRVDGPRYHRQSLAGAALRALYRRRYVWVQGTGCALPYADDPGGVRSLLARAGRGGAGRAAPRRLADLARRYGELPWVAAFAAELCDDEGAEDWVAAWLAPRDPKGKGEWAAWARGSLLATLGQGDVGESLPLALEVLQAARTGPGGPSRNGATASDLGAAMRHSLLTSGFGQRLTAAQGEANHDPGLSLVEAEAWQPVVRPEALLQLR</sequence>
<name>A0A1D1ZZQ3_AUXPR</name>
<feature type="region of interest" description="Disordered" evidence="5">
    <location>
        <begin position="883"/>
        <end position="905"/>
    </location>
</feature>
<evidence type="ECO:0000313" key="6">
    <source>
        <dbReference type="EMBL" id="JAT72418.1"/>
    </source>
</evidence>
<dbReference type="PANTHER" id="PTHR12827">
    <property type="entry name" value="MEIOTIC CHECKPOINT REGULATOR TSG24 FAMILY MEMBER"/>
    <property type="match status" value="1"/>
</dbReference>
<gene>
    <name evidence="6" type="ORF">g.84247</name>
</gene>
<feature type="compositionally biased region" description="Basic and acidic residues" evidence="5">
    <location>
        <begin position="565"/>
        <end position="574"/>
    </location>
</feature>
<evidence type="ECO:0000256" key="1">
    <source>
        <dbReference type="ARBA" id="ARBA00010547"/>
    </source>
</evidence>
<protein>
    <submittedName>
        <fullName evidence="6">Uncharacterized protein</fullName>
    </submittedName>
</protein>
<dbReference type="GO" id="GO:0070979">
    <property type="term" value="P:protein K11-linked ubiquitination"/>
    <property type="evidence" value="ECO:0007669"/>
    <property type="project" value="TreeGrafter"/>
</dbReference>
<feature type="region of interest" description="Disordered" evidence="5">
    <location>
        <begin position="1138"/>
        <end position="1160"/>
    </location>
</feature>
<dbReference type="GO" id="GO:0051301">
    <property type="term" value="P:cell division"/>
    <property type="evidence" value="ECO:0007669"/>
    <property type="project" value="UniProtKB-KW"/>
</dbReference>
<dbReference type="EMBL" id="GDKF01006204">
    <property type="protein sequence ID" value="JAT72418.1"/>
    <property type="molecule type" value="Transcribed_RNA"/>
</dbReference>
<feature type="region of interest" description="Disordered" evidence="5">
    <location>
        <begin position="534"/>
        <end position="605"/>
    </location>
</feature>
<comment type="similarity">
    <text evidence="1">Belongs to the APC1 family.</text>
</comment>
<keyword evidence="3" id="KW-0498">Mitosis</keyword>
<accession>A0A1D1ZZQ3</accession>
<dbReference type="InterPro" id="IPR024990">
    <property type="entry name" value="Apc1"/>
</dbReference>